<evidence type="ECO:0000256" key="8">
    <source>
        <dbReference type="ARBA" id="ARBA00022824"/>
    </source>
</evidence>
<comment type="cofactor">
    <cofactor evidence="1">
        <name>Mg(2+)</name>
        <dbReference type="ChEBI" id="CHEBI:18420"/>
    </cofactor>
</comment>
<evidence type="ECO:0000256" key="4">
    <source>
        <dbReference type="ARBA" id="ARBA00005432"/>
    </source>
</evidence>
<evidence type="ECO:0000313" key="15">
    <source>
        <dbReference type="Proteomes" id="UP000218811"/>
    </source>
</evidence>
<evidence type="ECO:0000256" key="11">
    <source>
        <dbReference type="ARBA" id="ARBA00023136"/>
    </source>
</evidence>
<keyword evidence="9" id="KW-0460">Magnesium</keyword>
<dbReference type="EC" id="2.5.1.87" evidence="5"/>
<dbReference type="GO" id="GO:0045547">
    <property type="term" value="F:ditrans,polycis-polyprenyl diphosphate synthase [(2E,6E)-farnesyl diphosphate specific] activity"/>
    <property type="evidence" value="ECO:0007669"/>
    <property type="project" value="UniProtKB-EC"/>
</dbReference>
<keyword evidence="15" id="KW-1185">Reference proteome</keyword>
<evidence type="ECO:0000256" key="2">
    <source>
        <dbReference type="ARBA" id="ARBA00004586"/>
    </source>
</evidence>
<evidence type="ECO:0000256" key="5">
    <source>
        <dbReference type="ARBA" id="ARBA00012596"/>
    </source>
</evidence>
<keyword evidence="11" id="KW-0472">Membrane</keyword>
<gene>
    <name evidence="14" type="ORF">WOLCODRAFT_160272</name>
</gene>
<dbReference type="SUPFAM" id="SSF64005">
    <property type="entry name" value="Undecaprenyl diphosphate synthase"/>
    <property type="match status" value="1"/>
</dbReference>
<evidence type="ECO:0000256" key="13">
    <source>
        <dbReference type="SAM" id="MobiDB-lite"/>
    </source>
</evidence>
<comment type="similarity">
    <text evidence="4">Belongs to the UPP synthase family.</text>
</comment>
<evidence type="ECO:0000313" key="14">
    <source>
        <dbReference type="EMBL" id="PCH33694.1"/>
    </source>
</evidence>
<evidence type="ECO:0000256" key="1">
    <source>
        <dbReference type="ARBA" id="ARBA00001946"/>
    </source>
</evidence>
<keyword evidence="8" id="KW-0256">Endoplasmic reticulum</keyword>
<dbReference type="GO" id="GO:1904423">
    <property type="term" value="C:dehydrodolichyl diphosphate synthase complex"/>
    <property type="evidence" value="ECO:0007669"/>
    <property type="project" value="InterPro"/>
</dbReference>
<dbReference type="EMBL" id="KB467831">
    <property type="protein sequence ID" value="PCH33694.1"/>
    <property type="molecule type" value="Genomic_DNA"/>
</dbReference>
<evidence type="ECO:0000256" key="3">
    <source>
        <dbReference type="ARBA" id="ARBA00004922"/>
    </source>
</evidence>
<comment type="subcellular location">
    <subcellularLocation>
        <location evidence="2">Endoplasmic reticulum membrane</location>
    </subcellularLocation>
</comment>
<dbReference type="InterPro" id="IPR038887">
    <property type="entry name" value="Nus1/NgBR"/>
</dbReference>
<evidence type="ECO:0000256" key="10">
    <source>
        <dbReference type="ARBA" id="ARBA00022989"/>
    </source>
</evidence>
<comment type="pathway">
    <text evidence="3">Protein modification; protein glycosylation.</text>
</comment>
<dbReference type="Gene3D" id="3.40.1180.10">
    <property type="entry name" value="Decaprenyl diphosphate synthase-like"/>
    <property type="match status" value="1"/>
</dbReference>
<keyword evidence="6" id="KW-0808">Transferase</keyword>
<dbReference type="GO" id="GO:0005789">
    <property type="term" value="C:endoplasmic reticulum membrane"/>
    <property type="evidence" value="ECO:0007669"/>
    <property type="project" value="UniProtKB-SubCell"/>
</dbReference>
<evidence type="ECO:0000256" key="12">
    <source>
        <dbReference type="ARBA" id="ARBA00047353"/>
    </source>
</evidence>
<dbReference type="OMA" id="FPPWQTR"/>
<keyword evidence="10" id="KW-1133">Transmembrane helix</keyword>
<dbReference type="UniPathway" id="UPA00378"/>
<evidence type="ECO:0000256" key="9">
    <source>
        <dbReference type="ARBA" id="ARBA00022842"/>
    </source>
</evidence>
<proteinExistence type="inferred from homology"/>
<sequence>MSWLATLALAILHAVYWLVITAKSICRTWSATQPLNKQRKQIPRHLALTLVAGHHAQNKAAESLMAESLERAVAWCRVIGIHRLTVYDREGTLAHLSPRLRERLYKLFDTTSTDSASDSEIEYPLTPPPSDDSDSRPLSPNDKWHKLSVTTIELTSKKQRKSSVSKNGVRRRRTSRRDSTTPPFTLHIVSRESGKPAVSQIANEILRRRLREGTRDASGSDSFEASPASLEQELDAMLEGKDGFPSPDLMIVHEIFPGRKRLPLELHGFPPWQIRLTEFYHDSQSGASNPWAHSAIPKYSSGRPLDEETFSRALDTYAAAEMRLGK</sequence>
<dbReference type="OrthoDB" id="3057168at2759"/>
<dbReference type="STRING" id="742152.A0A2H3JAL2"/>
<keyword evidence="7" id="KW-0812">Transmembrane</keyword>
<organism evidence="14 15">
    <name type="scientific">Wolfiporia cocos (strain MD-104)</name>
    <name type="common">Brown rot fungus</name>
    <dbReference type="NCBI Taxonomy" id="742152"/>
    <lineage>
        <taxon>Eukaryota</taxon>
        <taxon>Fungi</taxon>
        <taxon>Dikarya</taxon>
        <taxon>Basidiomycota</taxon>
        <taxon>Agaricomycotina</taxon>
        <taxon>Agaricomycetes</taxon>
        <taxon>Polyporales</taxon>
        <taxon>Phaeolaceae</taxon>
        <taxon>Wolfiporia</taxon>
    </lineage>
</organism>
<reference evidence="14 15" key="1">
    <citation type="journal article" date="2012" name="Science">
        <title>The Paleozoic origin of enzymatic lignin decomposition reconstructed from 31 fungal genomes.</title>
        <authorList>
            <person name="Floudas D."/>
            <person name="Binder M."/>
            <person name="Riley R."/>
            <person name="Barry K."/>
            <person name="Blanchette R.A."/>
            <person name="Henrissat B."/>
            <person name="Martinez A.T."/>
            <person name="Otillar R."/>
            <person name="Spatafora J.W."/>
            <person name="Yadav J.S."/>
            <person name="Aerts A."/>
            <person name="Benoit I."/>
            <person name="Boyd A."/>
            <person name="Carlson A."/>
            <person name="Copeland A."/>
            <person name="Coutinho P.M."/>
            <person name="de Vries R.P."/>
            <person name="Ferreira P."/>
            <person name="Findley K."/>
            <person name="Foster B."/>
            <person name="Gaskell J."/>
            <person name="Glotzer D."/>
            <person name="Gorecki P."/>
            <person name="Heitman J."/>
            <person name="Hesse C."/>
            <person name="Hori C."/>
            <person name="Igarashi K."/>
            <person name="Jurgens J.A."/>
            <person name="Kallen N."/>
            <person name="Kersten P."/>
            <person name="Kohler A."/>
            <person name="Kuees U."/>
            <person name="Kumar T.K.A."/>
            <person name="Kuo A."/>
            <person name="LaButti K."/>
            <person name="Larrondo L.F."/>
            <person name="Lindquist E."/>
            <person name="Ling A."/>
            <person name="Lombard V."/>
            <person name="Lucas S."/>
            <person name="Lundell T."/>
            <person name="Martin R."/>
            <person name="McLaughlin D.J."/>
            <person name="Morgenstern I."/>
            <person name="Morin E."/>
            <person name="Murat C."/>
            <person name="Nagy L.G."/>
            <person name="Nolan M."/>
            <person name="Ohm R.A."/>
            <person name="Patyshakuliyeva A."/>
            <person name="Rokas A."/>
            <person name="Ruiz-Duenas F.J."/>
            <person name="Sabat G."/>
            <person name="Salamov A."/>
            <person name="Samejima M."/>
            <person name="Schmutz J."/>
            <person name="Slot J.C."/>
            <person name="St John F."/>
            <person name="Stenlid J."/>
            <person name="Sun H."/>
            <person name="Sun S."/>
            <person name="Syed K."/>
            <person name="Tsang A."/>
            <person name="Wiebenga A."/>
            <person name="Young D."/>
            <person name="Pisabarro A."/>
            <person name="Eastwood D.C."/>
            <person name="Martin F."/>
            <person name="Cullen D."/>
            <person name="Grigoriev I.V."/>
            <person name="Hibbett D.S."/>
        </authorList>
    </citation>
    <scope>NUCLEOTIDE SEQUENCE [LARGE SCALE GENOMIC DNA]</scope>
    <source>
        <strain evidence="14 15">MD-104</strain>
    </source>
</reference>
<name>A0A2H3JAL2_WOLCO</name>
<feature type="compositionally biased region" description="Basic residues" evidence="13">
    <location>
        <begin position="157"/>
        <end position="175"/>
    </location>
</feature>
<feature type="region of interest" description="Disordered" evidence="13">
    <location>
        <begin position="114"/>
        <end position="183"/>
    </location>
</feature>
<protein>
    <recommendedName>
        <fullName evidence="5">ditrans,polycis-polyprenyl diphosphate synthase [(2E,6E)-farnesyldiphosphate specific]</fullName>
        <ecNumber evidence="5">2.5.1.87</ecNumber>
    </recommendedName>
</protein>
<evidence type="ECO:0000256" key="7">
    <source>
        <dbReference type="ARBA" id="ARBA00022692"/>
    </source>
</evidence>
<dbReference type="PANTHER" id="PTHR21528:SF0">
    <property type="entry name" value="DEHYDRODOLICHYL DIPHOSPHATE SYNTHASE COMPLEX SUBUNIT NUS1"/>
    <property type="match status" value="1"/>
</dbReference>
<dbReference type="PANTHER" id="PTHR21528">
    <property type="entry name" value="DEHYDRODOLICHYL DIPHOSPHATE SYNTHASE COMPLEX SUBUNIT NUS1"/>
    <property type="match status" value="1"/>
</dbReference>
<dbReference type="InterPro" id="IPR036424">
    <property type="entry name" value="UPP_synth-like_sf"/>
</dbReference>
<dbReference type="AlphaFoldDB" id="A0A2H3JAL2"/>
<comment type="catalytic activity">
    <reaction evidence="12">
        <text>n isopentenyl diphosphate + (2E,6E)-farnesyl diphosphate = a di-trans,poly-cis-polyprenyl diphosphate + n diphosphate</text>
        <dbReference type="Rhea" id="RHEA:53008"/>
        <dbReference type="Rhea" id="RHEA-COMP:19494"/>
        <dbReference type="ChEBI" id="CHEBI:33019"/>
        <dbReference type="ChEBI" id="CHEBI:128769"/>
        <dbReference type="ChEBI" id="CHEBI:136960"/>
        <dbReference type="ChEBI" id="CHEBI:175763"/>
        <dbReference type="EC" id="2.5.1.87"/>
    </reaction>
</comment>
<dbReference type="Proteomes" id="UP000218811">
    <property type="component" value="Unassembled WGS sequence"/>
</dbReference>
<evidence type="ECO:0000256" key="6">
    <source>
        <dbReference type="ARBA" id="ARBA00022679"/>
    </source>
</evidence>
<accession>A0A2H3JAL2</accession>